<keyword evidence="2" id="KW-1185">Reference proteome</keyword>
<evidence type="ECO:0000313" key="2">
    <source>
        <dbReference type="Proteomes" id="UP000821865"/>
    </source>
</evidence>
<name>A0ACB8D1E4_DERSI</name>
<evidence type="ECO:0000313" key="1">
    <source>
        <dbReference type="EMBL" id="KAH7955218.1"/>
    </source>
</evidence>
<proteinExistence type="predicted"/>
<gene>
    <name evidence="1" type="ORF">HPB49_025529</name>
</gene>
<reference evidence="1" key="1">
    <citation type="submission" date="2020-05" db="EMBL/GenBank/DDBJ databases">
        <title>Large-scale comparative analyses of tick genomes elucidate their genetic diversity and vector capacities.</title>
        <authorList>
            <person name="Jia N."/>
            <person name="Wang J."/>
            <person name="Shi W."/>
            <person name="Du L."/>
            <person name="Sun Y."/>
            <person name="Zhan W."/>
            <person name="Jiang J."/>
            <person name="Wang Q."/>
            <person name="Zhang B."/>
            <person name="Ji P."/>
            <person name="Sakyi L.B."/>
            <person name="Cui X."/>
            <person name="Yuan T."/>
            <person name="Jiang B."/>
            <person name="Yang W."/>
            <person name="Lam T.T.-Y."/>
            <person name="Chang Q."/>
            <person name="Ding S."/>
            <person name="Wang X."/>
            <person name="Zhu J."/>
            <person name="Ruan X."/>
            <person name="Zhao L."/>
            <person name="Wei J."/>
            <person name="Que T."/>
            <person name="Du C."/>
            <person name="Cheng J."/>
            <person name="Dai P."/>
            <person name="Han X."/>
            <person name="Huang E."/>
            <person name="Gao Y."/>
            <person name="Liu J."/>
            <person name="Shao H."/>
            <person name="Ye R."/>
            <person name="Li L."/>
            <person name="Wei W."/>
            <person name="Wang X."/>
            <person name="Wang C."/>
            <person name="Yang T."/>
            <person name="Huo Q."/>
            <person name="Li W."/>
            <person name="Guo W."/>
            <person name="Chen H."/>
            <person name="Zhou L."/>
            <person name="Ni X."/>
            <person name="Tian J."/>
            <person name="Zhou Y."/>
            <person name="Sheng Y."/>
            <person name="Liu T."/>
            <person name="Pan Y."/>
            <person name="Xia L."/>
            <person name="Li J."/>
            <person name="Zhao F."/>
            <person name="Cao W."/>
        </authorList>
    </citation>
    <scope>NUCLEOTIDE SEQUENCE</scope>
    <source>
        <strain evidence="1">Dsil-2018</strain>
    </source>
</reference>
<comment type="caution">
    <text evidence="1">The sequence shown here is derived from an EMBL/GenBank/DDBJ whole genome shotgun (WGS) entry which is preliminary data.</text>
</comment>
<accession>A0ACB8D1E4</accession>
<dbReference type="Proteomes" id="UP000821865">
    <property type="component" value="Chromosome 4"/>
</dbReference>
<sequence>MLAKFVLLVSVLAVAHCETDDNTLLARAHNQFGVNLLKYLAAQEPSSNVFFSPTSIAAAFGMAYVGARGNSEAELDSVFGHTALGLTGRDRVLAAYKNLLELSTSPNVTLDVANMVLAQVGFPISDSYKQQLREIFDADVRSADFHADGPRVAAQVNAWVRGKTRGKISSILPEGQPLDIVLFILNAVYFKGTWVTKFEAHRTVDKPFLNLGTTEVSKPAMHLRTRLPYTRVNAYHASAVEIPYQGDRFSMVVLLPDNPTRLAAVRDGLSLDMLEDVGSKLSFRDVMLQLPKFEMSLRYSLVPVMKALGLNSVFGGSANFSGISESVPVTISDAVHKAAVEVNEEGTIATAVTGLSFVPLSAHYNPPPPIEFIVNRPFLYYIRDRSTNRVLFLGEVHTL</sequence>
<protein>
    <submittedName>
        <fullName evidence="1">Uncharacterized protein</fullName>
    </submittedName>
</protein>
<dbReference type="EMBL" id="CM023473">
    <property type="protein sequence ID" value="KAH7955218.1"/>
    <property type="molecule type" value="Genomic_DNA"/>
</dbReference>
<organism evidence="1 2">
    <name type="scientific">Dermacentor silvarum</name>
    <name type="common">Tick</name>
    <dbReference type="NCBI Taxonomy" id="543639"/>
    <lineage>
        <taxon>Eukaryota</taxon>
        <taxon>Metazoa</taxon>
        <taxon>Ecdysozoa</taxon>
        <taxon>Arthropoda</taxon>
        <taxon>Chelicerata</taxon>
        <taxon>Arachnida</taxon>
        <taxon>Acari</taxon>
        <taxon>Parasitiformes</taxon>
        <taxon>Ixodida</taxon>
        <taxon>Ixodoidea</taxon>
        <taxon>Ixodidae</taxon>
        <taxon>Rhipicephalinae</taxon>
        <taxon>Dermacentor</taxon>
    </lineage>
</organism>